<proteinExistence type="predicted"/>
<accession>A0A5B7H469</accession>
<evidence type="ECO:0000313" key="2">
    <source>
        <dbReference type="EMBL" id="MPC67391.1"/>
    </source>
</evidence>
<organism evidence="2 3">
    <name type="scientific">Portunus trituberculatus</name>
    <name type="common">Swimming crab</name>
    <name type="synonym">Neptunus trituberculatus</name>
    <dbReference type="NCBI Taxonomy" id="210409"/>
    <lineage>
        <taxon>Eukaryota</taxon>
        <taxon>Metazoa</taxon>
        <taxon>Ecdysozoa</taxon>
        <taxon>Arthropoda</taxon>
        <taxon>Crustacea</taxon>
        <taxon>Multicrustacea</taxon>
        <taxon>Malacostraca</taxon>
        <taxon>Eumalacostraca</taxon>
        <taxon>Eucarida</taxon>
        <taxon>Decapoda</taxon>
        <taxon>Pleocyemata</taxon>
        <taxon>Brachyura</taxon>
        <taxon>Eubrachyura</taxon>
        <taxon>Portunoidea</taxon>
        <taxon>Portunidae</taxon>
        <taxon>Portuninae</taxon>
        <taxon>Portunus</taxon>
    </lineage>
</organism>
<dbReference type="EMBL" id="VSRR010026179">
    <property type="protein sequence ID" value="MPC67391.1"/>
    <property type="molecule type" value="Genomic_DNA"/>
</dbReference>
<dbReference type="AlphaFoldDB" id="A0A5B7H469"/>
<sequence length="53" mass="5904">MSPPNRLVLVCVMWCRALCLVVCLGIGQVTYLTISLLHCRTHCHFCPLCLVCA</sequence>
<keyword evidence="1" id="KW-0732">Signal</keyword>
<reference evidence="2 3" key="1">
    <citation type="submission" date="2019-05" db="EMBL/GenBank/DDBJ databases">
        <title>Another draft genome of Portunus trituberculatus and its Hox gene families provides insights of decapod evolution.</title>
        <authorList>
            <person name="Jeong J.-H."/>
            <person name="Song I."/>
            <person name="Kim S."/>
            <person name="Choi T."/>
            <person name="Kim D."/>
            <person name="Ryu S."/>
            <person name="Kim W."/>
        </authorList>
    </citation>
    <scope>NUCLEOTIDE SEQUENCE [LARGE SCALE GENOMIC DNA]</scope>
    <source>
        <tissue evidence="2">Muscle</tissue>
    </source>
</reference>
<gene>
    <name evidence="2" type="ORF">E2C01_061566</name>
</gene>
<name>A0A5B7H469_PORTR</name>
<feature type="chain" id="PRO_5022950632" evidence="1">
    <location>
        <begin position="20"/>
        <end position="53"/>
    </location>
</feature>
<keyword evidence="3" id="KW-1185">Reference proteome</keyword>
<evidence type="ECO:0000313" key="3">
    <source>
        <dbReference type="Proteomes" id="UP000324222"/>
    </source>
</evidence>
<comment type="caution">
    <text evidence="2">The sequence shown here is derived from an EMBL/GenBank/DDBJ whole genome shotgun (WGS) entry which is preliminary data.</text>
</comment>
<feature type="signal peptide" evidence="1">
    <location>
        <begin position="1"/>
        <end position="19"/>
    </location>
</feature>
<dbReference type="Proteomes" id="UP000324222">
    <property type="component" value="Unassembled WGS sequence"/>
</dbReference>
<evidence type="ECO:0000256" key="1">
    <source>
        <dbReference type="SAM" id="SignalP"/>
    </source>
</evidence>
<protein>
    <submittedName>
        <fullName evidence="2">Uncharacterized protein</fullName>
    </submittedName>
</protein>